<dbReference type="EMBL" id="CAJJDP010000218">
    <property type="protein sequence ID" value="CAD8215212.1"/>
    <property type="molecule type" value="Genomic_DNA"/>
</dbReference>
<sequence>MIIIFSLNNFRQPSNPILSDLKPIIFFFQALSLMHQQRLLTLDALDGLIPKEYDHQVRDWYPLFTGNKNEIFEKAKIGKSIFPIKEWDPISREKRANSMNALTSQAMNDPWISKHLLDTQRNKKFQRILVQFQAQSEIQSSNYFEYNQLNDYQQIIR</sequence>
<evidence type="ECO:0000313" key="2">
    <source>
        <dbReference type="Proteomes" id="UP000683925"/>
    </source>
</evidence>
<gene>
    <name evidence="1" type="ORF">POCTA_138.1.T2140015</name>
</gene>
<dbReference type="AlphaFoldDB" id="A0A8S1YRH2"/>
<comment type="caution">
    <text evidence="1">The sequence shown here is derived from an EMBL/GenBank/DDBJ whole genome shotgun (WGS) entry which is preliminary data.</text>
</comment>
<dbReference type="Proteomes" id="UP000683925">
    <property type="component" value="Unassembled WGS sequence"/>
</dbReference>
<proteinExistence type="predicted"/>
<accession>A0A8S1YRH2</accession>
<protein>
    <submittedName>
        <fullName evidence="1">Uncharacterized protein</fullName>
    </submittedName>
</protein>
<name>A0A8S1YRH2_PAROT</name>
<organism evidence="1 2">
    <name type="scientific">Paramecium octaurelia</name>
    <dbReference type="NCBI Taxonomy" id="43137"/>
    <lineage>
        <taxon>Eukaryota</taxon>
        <taxon>Sar</taxon>
        <taxon>Alveolata</taxon>
        <taxon>Ciliophora</taxon>
        <taxon>Intramacronucleata</taxon>
        <taxon>Oligohymenophorea</taxon>
        <taxon>Peniculida</taxon>
        <taxon>Parameciidae</taxon>
        <taxon>Paramecium</taxon>
    </lineage>
</organism>
<evidence type="ECO:0000313" key="1">
    <source>
        <dbReference type="EMBL" id="CAD8215212.1"/>
    </source>
</evidence>
<keyword evidence="2" id="KW-1185">Reference proteome</keyword>
<reference evidence="1" key="1">
    <citation type="submission" date="2021-01" db="EMBL/GenBank/DDBJ databases">
        <authorList>
            <consortium name="Genoscope - CEA"/>
            <person name="William W."/>
        </authorList>
    </citation>
    <scope>NUCLEOTIDE SEQUENCE</scope>
</reference>